<dbReference type="EMBL" id="DRMS01000190">
    <property type="protein sequence ID" value="HFC92144.1"/>
    <property type="molecule type" value="Genomic_DNA"/>
</dbReference>
<dbReference type="InterPro" id="IPR004291">
    <property type="entry name" value="Transposase_IS66_central"/>
</dbReference>
<dbReference type="Proteomes" id="UP000885750">
    <property type="component" value="Unassembled WGS sequence"/>
</dbReference>
<feature type="domain" description="Transposase IS66 zinc-finger binding" evidence="2">
    <location>
        <begin position="109"/>
        <end position="138"/>
    </location>
</feature>
<dbReference type="PANTHER" id="PTHR33678">
    <property type="entry name" value="BLL1576 PROTEIN"/>
    <property type="match status" value="1"/>
</dbReference>
<proteinExistence type="predicted"/>
<organism evidence="5">
    <name type="scientific">Leucothrix mucor</name>
    <dbReference type="NCBI Taxonomy" id="45248"/>
    <lineage>
        <taxon>Bacteria</taxon>
        <taxon>Pseudomonadati</taxon>
        <taxon>Pseudomonadota</taxon>
        <taxon>Gammaproteobacteria</taxon>
        <taxon>Thiotrichales</taxon>
        <taxon>Thiotrichaceae</taxon>
        <taxon>Leucothrix</taxon>
    </lineage>
</organism>
<evidence type="ECO:0000259" key="1">
    <source>
        <dbReference type="Pfam" id="PF03050"/>
    </source>
</evidence>
<evidence type="ECO:0000313" key="5">
    <source>
        <dbReference type="EMBL" id="HFC92144.1"/>
    </source>
</evidence>
<comment type="caution">
    <text evidence="5">The sequence shown here is derived from an EMBL/GenBank/DDBJ whole genome shotgun (WGS) entry which is preliminary data.</text>
</comment>
<dbReference type="Pfam" id="PF13817">
    <property type="entry name" value="DDE_Tnp_IS66_C"/>
    <property type="match status" value="1"/>
</dbReference>
<gene>
    <name evidence="5" type="ORF">ENJ51_04960</name>
</gene>
<dbReference type="NCBIfam" id="NF033517">
    <property type="entry name" value="transpos_IS66"/>
    <property type="match status" value="1"/>
</dbReference>
<dbReference type="InterPro" id="IPR024474">
    <property type="entry name" value="Znf_dom_IS66"/>
</dbReference>
<feature type="domain" description="Transposase IS66 central" evidence="1">
    <location>
        <begin position="157"/>
        <end position="439"/>
    </location>
</feature>
<evidence type="ECO:0000259" key="4">
    <source>
        <dbReference type="Pfam" id="PF13817"/>
    </source>
</evidence>
<dbReference type="InterPro" id="IPR052344">
    <property type="entry name" value="Transposase-related"/>
</dbReference>
<dbReference type="Pfam" id="PF13007">
    <property type="entry name" value="LZ_Tnp_IS66"/>
    <property type="match status" value="1"/>
</dbReference>
<feature type="domain" description="Transposase IS66 C-terminal" evidence="4">
    <location>
        <begin position="446"/>
        <end position="482"/>
    </location>
</feature>
<dbReference type="InterPro" id="IPR024463">
    <property type="entry name" value="Transposase_TnpC_homeodom"/>
</dbReference>
<feature type="domain" description="Transposase TnpC homeodomain" evidence="3">
    <location>
        <begin position="28"/>
        <end position="98"/>
    </location>
</feature>
<dbReference type="AlphaFoldDB" id="A0A7V2SZ71"/>
<name>A0A7V2SZ71_LEUMU</name>
<accession>A0A7V2SZ71</accession>
<evidence type="ECO:0000259" key="3">
    <source>
        <dbReference type="Pfam" id="PF13007"/>
    </source>
</evidence>
<dbReference type="PANTHER" id="PTHR33678:SF1">
    <property type="entry name" value="BLL1576 PROTEIN"/>
    <property type="match status" value="1"/>
</dbReference>
<dbReference type="Pfam" id="PF03050">
    <property type="entry name" value="DDE_Tnp_IS66"/>
    <property type="match status" value="1"/>
</dbReference>
<evidence type="ECO:0000259" key="2">
    <source>
        <dbReference type="Pfam" id="PF13005"/>
    </source>
</evidence>
<sequence length="492" mass="56736">MSKDDIIAKQAAIIKARDKIIAQRNAHIEQLYKMLKGFKSERYVPDPALVNQPTLFAELVKEVEPLEKEETTTVSYERKKKKHNGRNSFPKHLPVKEVIIEPLEDTTGLVRIGEEVTETLDYTPASIVIIRTIRPKYAKPNNEGVIIGDLPIRPIPKGIAEASLLAFILVKKFLDHLPFYRQVQIFKREYGWDVSKSTLNDWMAACTKLLEPLYNLMLEKILASGYVQADETGLKVLDTNKKGDTHKGWMWLYYAPEQKMVYFNYRKGRGQHGPKEILKGYEGYLQVDGYTVYDIIGKDPNIKLAGCLAHVRRKYFDAKKNFPMEANKVLGLIKKIYLLERKYKEEKLTIAEKTKKRQEEILPIMSEWKNWIDKQILIATPKSDLGKALTYSVNQWHKIETIINNGRIELDNNLIENAVRPLALGRKNYLFAGSHSGAERIAILYSMLHTCKKNDVNPYLWLKDVLSRLPNQSIQKLDELLPNNWKNQSKGV</sequence>
<dbReference type="Pfam" id="PF13005">
    <property type="entry name" value="zf-IS66"/>
    <property type="match status" value="1"/>
</dbReference>
<dbReference type="InterPro" id="IPR039552">
    <property type="entry name" value="IS66_C"/>
</dbReference>
<reference evidence="5" key="1">
    <citation type="journal article" date="2020" name="mSystems">
        <title>Genome- and Community-Level Interaction Insights into Carbon Utilization and Element Cycling Functions of Hydrothermarchaeota in Hydrothermal Sediment.</title>
        <authorList>
            <person name="Zhou Z."/>
            <person name="Liu Y."/>
            <person name="Xu W."/>
            <person name="Pan J."/>
            <person name="Luo Z.H."/>
            <person name="Li M."/>
        </authorList>
    </citation>
    <scope>NUCLEOTIDE SEQUENCE [LARGE SCALE GENOMIC DNA]</scope>
    <source>
        <strain evidence="5">HyVt-493</strain>
    </source>
</reference>
<protein>
    <submittedName>
        <fullName evidence="5">IS66 family transposase</fullName>
    </submittedName>
</protein>